<dbReference type="SUPFAM" id="SSF49562">
    <property type="entry name" value="C2 domain (Calcium/lipid-binding domain, CaLB)"/>
    <property type="match status" value="3"/>
</dbReference>
<keyword evidence="7" id="KW-0677">Repeat</keyword>
<keyword evidence="12" id="KW-0175">Coiled coil</keyword>
<dbReference type="Pfam" id="PF00168">
    <property type="entry name" value="C2"/>
    <property type="match status" value="3"/>
</dbReference>
<dbReference type="PANTHER" id="PTHR10480">
    <property type="entry name" value="PROTEIN UNC-13 HOMOLOG"/>
    <property type="match status" value="1"/>
</dbReference>
<keyword evidence="3" id="KW-0268">Exocytosis</keyword>
<dbReference type="Gene3D" id="1.20.58.1100">
    <property type="match status" value="1"/>
</dbReference>
<dbReference type="OrthoDB" id="10053234at2759"/>
<dbReference type="SMART" id="SM01145">
    <property type="entry name" value="DUF1041"/>
    <property type="match status" value="1"/>
</dbReference>
<evidence type="ECO:0000259" key="18">
    <source>
        <dbReference type="PROSITE" id="PS51258"/>
    </source>
</evidence>
<organism evidence="20">
    <name type="scientific">Tetraodon nigroviridis</name>
    <name type="common">Spotted green pufferfish</name>
    <name type="synonym">Chelonodon nigroviridis</name>
    <dbReference type="NCBI Taxonomy" id="99883"/>
    <lineage>
        <taxon>Eukaryota</taxon>
        <taxon>Metazoa</taxon>
        <taxon>Chordata</taxon>
        <taxon>Craniata</taxon>
        <taxon>Vertebrata</taxon>
        <taxon>Euteleostomi</taxon>
        <taxon>Actinopterygii</taxon>
        <taxon>Neopterygii</taxon>
        <taxon>Teleostei</taxon>
        <taxon>Neoteleostei</taxon>
        <taxon>Acanthomorphata</taxon>
        <taxon>Eupercaria</taxon>
        <taxon>Tetraodontiformes</taxon>
        <taxon>Tetradontoidea</taxon>
        <taxon>Tetraodontidae</taxon>
        <taxon>Tetraodon</taxon>
    </lineage>
</organism>
<dbReference type="GO" id="GO:0005516">
    <property type="term" value="F:calmodulin binding"/>
    <property type="evidence" value="ECO:0007669"/>
    <property type="project" value="TreeGrafter"/>
</dbReference>
<evidence type="ECO:0000259" key="17">
    <source>
        <dbReference type="PROSITE" id="PS50081"/>
    </source>
</evidence>
<accession>Q4RV37</accession>
<feature type="compositionally biased region" description="Low complexity" evidence="15">
    <location>
        <begin position="397"/>
        <end position="419"/>
    </location>
</feature>
<feature type="domain" description="C2" evidence="16">
    <location>
        <begin position="1733"/>
        <end position="1858"/>
    </location>
</feature>
<dbReference type="Pfam" id="PF00130">
    <property type="entry name" value="C1_1"/>
    <property type="match status" value="1"/>
</dbReference>
<dbReference type="SMART" id="SM00239">
    <property type="entry name" value="C2"/>
    <property type="match status" value="3"/>
</dbReference>
<dbReference type="InterPro" id="IPR014772">
    <property type="entry name" value="Munc13_dom-2"/>
</dbReference>
<dbReference type="GO" id="GO:0061789">
    <property type="term" value="P:dense core granule priming"/>
    <property type="evidence" value="ECO:0007669"/>
    <property type="project" value="TreeGrafter"/>
</dbReference>
<evidence type="ECO:0000256" key="4">
    <source>
        <dbReference type="ARBA" id="ARBA00022490"/>
    </source>
</evidence>
<evidence type="ECO:0000259" key="16">
    <source>
        <dbReference type="PROSITE" id="PS50004"/>
    </source>
</evidence>
<dbReference type="GO" id="GO:0016081">
    <property type="term" value="P:synaptic vesicle docking"/>
    <property type="evidence" value="ECO:0007669"/>
    <property type="project" value="TreeGrafter"/>
</dbReference>
<keyword evidence="10" id="KW-0106">Calcium</keyword>
<feature type="region of interest" description="Disordered" evidence="15">
    <location>
        <begin position="475"/>
        <end position="540"/>
    </location>
</feature>
<evidence type="ECO:0000259" key="19">
    <source>
        <dbReference type="PROSITE" id="PS51259"/>
    </source>
</evidence>
<dbReference type="GO" id="GO:0005509">
    <property type="term" value="F:calcium ion binding"/>
    <property type="evidence" value="ECO:0007669"/>
    <property type="project" value="InterPro"/>
</dbReference>
<dbReference type="InterPro" id="IPR037302">
    <property type="entry name" value="Unc-13_C2B"/>
</dbReference>
<evidence type="ECO:0000256" key="15">
    <source>
        <dbReference type="SAM" id="MobiDB-lite"/>
    </source>
</evidence>
<feature type="non-terminal residue" evidence="20">
    <location>
        <position position="1"/>
    </location>
</feature>
<feature type="compositionally biased region" description="Polar residues" evidence="15">
    <location>
        <begin position="488"/>
        <end position="497"/>
    </location>
</feature>
<dbReference type="Pfam" id="PF06292">
    <property type="entry name" value="MUN"/>
    <property type="match status" value="2"/>
</dbReference>
<evidence type="ECO:0000256" key="14">
    <source>
        <dbReference type="ARBA" id="ARBA00034103"/>
    </source>
</evidence>
<feature type="compositionally biased region" description="Low complexity" evidence="15">
    <location>
        <begin position="294"/>
        <end position="305"/>
    </location>
</feature>
<evidence type="ECO:0000256" key="5">
    <source>
        <dbReference type="ARBA" id="ARBA00022553"/>
    </source>
</evidence>
<dbReference type="GO" id="GO:0019992">
    <property type="term" value="F:diacylglycerol binding"/>
    <property type="evidence" value="ECO:0007669"/>
    <property type="project" value="InterPro"/>
</dbReference>
<dbReference type="Gene3D" id="3.30.60.20">
    <property type="match status" value="1"/>
</dbReference>
<dbReference type="GO" id="GO:0016082">
    <property type="term" value="P:synaptic vesicle priming"/>
    <property type="evidence" value="ECO:0007669"/>
    <property type="project" value="TreeGrafter"/>
</dbReference>
<gene>
    <name evidence="20" type="ORF">GSTENG00028525001</name>
</gene>
<dbReference type="EMBL" id="CAAE01014992">
    <property type="protein sequence ID" value="CAG07745.1"/>
    <property type="molecule type" value="Genomic_DNA"/>
</dbReference>
<reference evidence="20" key="2">
    <citation type="submission" date="2004-02" db="EMBL/GenBank/DDBJ databases">
        <authorList>
            <consortium name="Genoscope"/>
            <consortium name="Whitehead Institute Centre for Genome Research"/>
        </authorList>
    </citation>
    <scope>NUCLEOTIDE SEQUENCE</scope>
</reference>
<dbReference type="GO" id="GO:0008270">
    <property type="term" value="F:zinc ion binding"/>
    <property type="evidence" value="ECO:0007669"/>
    <property type="project" value="UniProtKB-KW"/>
</dbReference>
<dbReference type="PANTHER" id="PTHR10480:SF15">
    <property type="entry name" value="PROTEIN UNC-13 HOMOLOG A-LIKE-RELATED"/>
    <property type="match status" value="1"/>
</dbReference>
<evidence type="ECO:0000256" key="7">
    <source>
        <dbReference type="ARBA" id="ARBA00022737"/>
    </source>
</evidence>
<feature type="compositionally biased region" description="Pro residues" evidence="15">
    <location>
        <begin position="426"/>
        <end position="444"/>
    </location>
</feature>
<dbReference type="SMART" id="SM00109">
    <property type="entry name" value="C1"/>
    <property type="match status" value="1"/>
</dbReference>
<keyword evidence="5" id="KW-0597">Phosphoprotein</keyword>
<dbReference type="FunFam" id="3.30.60.20:FF:000001">
    <property type="entry name" value="Protein unc-13 homolog B"/>
    <property type="match status" value="1"/>
</dbReference>
<dbReference type="FunFam" id="1.10.357.50:FF:000001">
    <property type="entry name" value="Protein unc-13 homolog B"/>
    <property type="match status" value="1"/>
</dbReference>
<feature type="compositionally biased region" description="Polar residues" evidence="15">
    <location>
        <begin position="510"/>
        <end position="536"/>
    </location>
</feature>
<reference evidence="20" key="1">
    <citation type="journal article" date="2004" name="Nature">
        <title>Genome duplication in the teleost fish Tetraodon nigroviridis reveals the early vertebrate proto-karyotype.</title>
        <authorList>
            <person name="Jaillon O."/>
            <person name="Aury J.-M."/>
            <person name="Brunet F."/>
            <person name="Petit J.-L."/>
            <person name="Stange-Thomann N."/>
            <person name="Mauceli E."/>
            <person name="Bouneau L."/>
            <person name="Fischer C."/>
            <person name="Ozouf-Costaz C."/>
            <person name="Bernot A."/>
            <person name="Nicaud S."/>
            <person name="Jaffe D."/>
            <person name="Fisher S."/>
            <person name="Lutfalla G."/>
            <person name="Dossat C."/>
            <person name="Segurens B."/>
            <person name="Dasilva C."/>
            <person name="Salanoubat M."/>
            <person name="Levy M."/>
            <person name="Boudet N."/>
            <person name="Castellano S."/>
            <person name="Anthouard V."/>
            <person name="Jubin C."/>
            <person name="Castelli V."/>
            <person name="Katinka M."/>
            <person name="Vacherie B."/>
            <person name="Biemont C."/>
            <person name="Skalli Z."/>
            <person name="Cattolico L."/>
            <person name="Poulain J."/>
            <person name="De Berardinis V."/>
            <person name="Cruaud C."/>
            <person name="Duprat S."/>
            <person name="Brottier P."/>
            <person name="Coutanceau J.-P."/>
            <person name="Gouzy J."/>
            <person name="Parra G."/>
            <person name="Lardier G."/>
            <person name="Chapple C."/>
            <person name="McKernan K.J."/>
            <person name="McEwan P."/>
            <person name="Bosak S."/>
            <person name="Kellis M."/>
            <person name="Volff J.-N."/>
            <person name="Guigo R."/>
            <person name="Zody M.C."/>
            <person name="Mesirov J."/>
            <person name="Lindblad-Toh K."/>
            <person name="Birren B."/>
            <person name="Nusbaum C."/>
            <person name="Kahn D."/>
            <person name="Robinson-Rechavi M."/>
            <person name="Laudet V."/>
            <person name="Schachter V."/>
            <person name="Quetier F."/>
            <person name="Saurin W."/>
            <person name="Scarpelli C."/>
            <person name="Wincker P."/>
            <person name="Lander E.S."/>
            <person name="Weissenbach J."/>
            <person name="Roest Crollius H."/>
        </authorList>
    </citation>
    <scope>NUCLEOTIDE SEQUENCE [LARGE SCALE GENOMIC DNA]</scope>
</reference>
<evidence type="ECO:0000256" key="10">
    <source>
        <dbReference type="ARBA" id="ARBA00022837"/>
    </source>
</evidence>
<feature type="compositionally biased region" description="Acidic residues" evidence="15">
    <location>
        <begin position="330"/>
        <end position="372"/>
    </location>
</feature>
<evidence type="ECO:0000256" key="11">
    <source>
        <dbReference type="ARBA" id="ARBA00023018"/>
    </source>
</evidence>
<feature type="compositionally biased region" description="Polar residues" evidence="15">
    <location>
        <begin position="229"/>
        <end position="241"/>
    </location>
</feature>
<keyword evidence="9" id="KW-0862">Zinc</keyword>
<feature type="region of interest" description="Disordered" evidence="15">
    <location>
        <begin position="558"/>
        <end position="619"/>
    </location>
</feature>
<dbReference type="GO" id="GO:0017075">
    <property type="term" value="F:syntaxin-1 binding"/>
    <property type="evidence" value="ECO:0007669"/>
    <property type="project" value="TreeGrafter"/>
</dbReference>
<dbReference type="CDD" id="cd04027">
    <property type="entry name" value="C2B_Munc13"/>
    <property type="match status" value="1"/>
</dbReference>
<evidence type="ECO:0000313" key="20">
    <source>
        <dbReference type="EMBL" id="CAG07745.1"/>
    </source>
</evidence>
<dbReference type="CDD" id="cd08395">
    <property type="entry name" value="C2C_Munc13"/>
    <property type="match status" value="1"/>
</dbReference>
<dbReference type="GO" id="GO:0030672">
    <property type="term" value="C:synaptic vesicle membrane"/>
    <property type="evidence" value="ECO:0007669"/>
    <property type="project" value="TreeGrafter"/>
</dbReference>
<dbReference type="InterPro" id="IPR027080">
    <property type="entry name" value="Unc-13"/>
</dbReference>
<dbReference type="PRINTS" id="PR00360">
    <property type="entry name" value="C2DOMAIN"/>
</dbReference>
<feature type="domain" description="MHD1" evidence="18">
    <location>
        <begin position="1284"/>
        <end position="1427"/>
    </location>
</feature>
<dbReference type="PROSITE" id="PS51259">
    <property type="entry name" value="MHD2"/>
    <property type="match status" value="1"/>
</dbReference>
<dbReference type="KEGG" id="tng:GSTEN00028525G001"/>
<feature type="compositionally biased region" description="Polar residues" evidence="15">
    <location>
        <begin position="251"/>
        <end position="266"/>
    </location>
</feature>
<dbReference type="InterPro" id="IPR000008">
    <property type="entry name" value="C2_dom"/>
</dbReference>
<feature type="domain" description="C2" evidence="16">
    <location>
        <begin position="1"/>
        <end position="95"/>
    </location>
</feature>
<keyword evidence="6" id="KW-0479">Metal-binding</keyword>
<feature type="domain" description="C2" evidence="16">
    <location>
        <begin position="851"/>
        <end position="975"/>
    </location>
</feature>
<dbReference type="CDD" id="cd20859">
    <property type="entry name" value="C1_Munc13-2-like"/>
    <property type="match status" value="1"/>
</dbReference>
<dbReference type="InterPro" id="IPR014770">
    <property type="entry name" value="Munc13_1"/>
</dbReference>
<keyword evidence="8" id="KW-0863">Zinc-finger</keyword>
<evidence type="ECO:0000256" key="2">
    <source>
        <dbReference type="ARBA" id="ARBA00004496"/>
    </source>
</evidence>
<evidence type="ECO:0000256" key="6">
    <source>
        <dbReference type="ARBA" id="ARBA00022723"/>
    </source>
</evidence>
<dbReference type="GO" id="GO:0005543">
    <property type="term" value="F:phospholipid binding"/>
    <property type="evidence" value="ECO:0007669"/>
    <property type="project" value="InterPro"/>
</dbReference>
<feature type="region of interest" description="Disordered" evidence="15">
    <location>
        <begin position="278"/>
        <end position="454"/>
    </location>
</feature>
<dbReference type="GO" id="GO:0042734">
    <property type="term" value="C:presynaptic membrane"/>
    <property type="evidence" value="ECO:0007669"/>
    <property type="project" value="TreeGrafter"/>
</dbReference>
<dbReference type="Gene3D" id="1.10.357.50">
    <property type="match status" value="1"/>
</dbReference>
<sequence>LCVSTVKKAKLDGPQEKFNTYVTLKVQNVKSTTIAVRGELPSWEQDFMFEINRLDLGLTVEVWNKGLIWDTMVGTLWIPLQSIRQSNEEGPGEWLTLDSQVIMNDNEICGTKEPTLHLLLLDTRFELPLDIPEDEARYWAKKLEQINAMRDQDYSYQEEQERPLRVPGTQCCNWSLWGDQQNEDPDSAVDDRDSDYRSETSNSIPPPYYSTSQPNASVHQYPISHQHRSTTSLSHQPSSNSHDVEYHHQRTISPSGSYASSAELSRCSSQLSEEDYSCDYGEREPYDENDSYHSCHSSVSYSKGSPDWDPDETQGAYSDEYSKDGGEEAALYEEDDGELYEGEEEGLYEDEEMIYDDEDMYNLDGTLSEDMEPPFTPTPTTPKSLDVPSSRPPLEKQSSLHQQQPPSQPPNQTSNQSQPAPFGTVPQPPPAAGPPKQTQPPTQPQPGSSATSFFSMAKPLTAAVSGLASTFLSSVPATQPAQPHPSASVASPHQSAGANAIPPSHPATMANLSSQPPATATGLASQQTPDSGQGQAHLTDPATTELGEDHLLQMEEEQWPEEEMIPEKEAKTPQSLTEEKLSLEEREEQFEESRVPTPEEETEMPPESPPVIEEPKEPVDPAVRAKENWLRLYNKVLDQLREFYVIAIVTLACTLLGHHWSKLAVYVPFIVFRMGGALYSIDSMPDLRKRKAIPLVRDLSLVQNSRKAGITSAMASTTLGNEELKSHVYKKTLQALIYPISSTTPHNFEVWTATTPTYCYECEGLLWGIARQGMRCSECGVKCHEKCQDLLNADCLQRAAEKSSKHGAEDRTQNIIMVLKDRMKIRERNKPEIFEQIQDVFGVDKQNHGTQMKQIKQSVLDGTSKWSAKISITVVCAQGLQAKDKTGSSDPYVTVQVGKTKKRTKTIYGNLNPVWEESFHFECHNSSDRIKVRVWDEDDDIKSRVKQRFKRESDDFLGQTIIEVRTLSGEMDVWYNLDKRTDKSAVSGAIRMHISVEIKGEETVAPYHVQYTCLHEHLFQYTTEEQNGGIVKIPDAKGDDAWKVYFEETAQEIVDEFAMRYGVESIYQAMTHFACLSSKYMCPGVPAVMSTLLANINAYYAHTTQSSNNVSASDRFAASNFGKERFVKLLDQLHNSLRIDLSMYRNNFPASSPERLQDLKSTVDLLTSITFFRMKVQELQSPPRASQVVKDCVKACLNSTYEYIFNNCHDLYNREYQTDPSKAVPPEEQGPSIKNLDFWSKLITLIVSIIEEDKNSYTPCLNQFPQELNVGKISAEVMWNMFAQDMKYAMEEHEKHRLCKSADYMNLHFKVKWLYNEYCKDLPTFQKHVPEYPAWFEPFVIMWLDENEEVSRDFLHGALERDKKDGFQVTSEHALFSCSVVDVFSQLNQSFEIIRKLECPDPQIVGNYMKRFAKTIGTVLLSYADIIAKEFPNHVKKEKVPCIIINNIQQLRVQLEKMFEAMGGKDVSFRSCSACWECVAAPAAACTHPITVFQLNVEASDFLKELQNKLNSVMDDLSHIFAVSFQPQIEDNVRQMGDILAQVKGQTVPANGSVVQEADNVLQPIMDFLDSNLSLFAKICEKTVLKRVLKELWKLVMNTMEKTIVLPTLTDQTGTQMIFNAAKELGQLSKLKEHMGREEAKALTPKQCAVIELALDTIKQYFHAGGVGLKKTFLEKSPDLQSLRYALSLYTQATDKLIRKFVLSQGAQVHGGKGIRYTANEDTPPDRPSGVDAVGEVVMCVDILPQPNGEHKITVKVVAANDLKWKAQGFRPFVEVFIIGPHLSDKKRKFATKSKNNSWSPKFNESFQYSLGTEVGPESYELQVCVKDYCFAREDRTVGMAVLQVKDIASKGSVTCWMPLGRRVHMDETGLTVLRILSQRNNDDVAKEFVKLKSDQRSAEEG</sequence>
<feature type="compositionally biased region" description="Polar residues" evidence="15">
    <location>
        <begin position="199"/>
        <end position="218"/>
    </location>
</feature>
<dbReference type="GO" id="GO:0031594">
    <property type="term" value="C:neuromuscular junction"/>
    <property type="evidence" value="ECO:0007669"/>
    <property type="project" value="TreeGrafter"/>
</dbReference>
<dbReference type="GO" id="GO:0098831">
    <property type="term" value="C:presynaptic active zone cytoplasmic component"/>
    <property type="evidence" value="ECO:0007669"/>
    <property type="project" value="TreeGrafter"/>
</dbReference>
<dbReference type="FunFam" id="2.60.40.150:FF:000014">
    <property type="entry name" value="protein unc-13 homolog B"/>
    <property type="match status" value="1"/>
</dbReference>
<evidence type="ECO:0000256" key="12">
    <source>
        <dbReference type="ARBA" id="ARBA00023054"/>
    </source>
</evidence>
<dbReference type="FunFam" id="2.60.40.150:FF:000031">
    <property type="entry name" value="Protein unc-13 homolog B"/>
    <property type="match status" value="1"/>
</dbReference>
<dbReference type="GO" id="GO:0099525">
    <property type="term" value="P:presynaptic dense core vesicle exocytosis"/>
    <property type="evidence" value="ECO:0007669"/>
    <property type="project" value="TreeGrafter"/>
</dbReference>
<feature type="non-terminal residue" evidence="20">
    <location>
        <position position="1902"/>
    </location>
</feature>
<evidence type="ECO:0000256" key="8">
    <source>
        <dbReference type="ARBA" id="ARBA00022771"/>
    </source>
</evidence>
<evidence type="ECO:0000256" key="9">
    <source>
        <dbReference type="ARBA" id="ARBA00022833"/>
    </source>
</evidence>
<name>Q4RV37_TETNG</name>
<feature type="compositionally biased region" description="Basic and acidic residues" evidence="15">
    <location>
        <begin position="565"/>
        <end position="584"/>
    </location>
</feature>
<dbReference type="CDD" id="cd08394">
    <property type="entry name" value="C2A_Munc13"/>
    <property type="match status" value="1"/>
</dbReference>
<feature type="domain" description="Phorbol-ester/DAG-type" evidence="17">
    <location>
        <begin position="745"/>
        <end position="795"/>
    </location>
</feature>
<comment type="subcellular location">
    <subcellularLocation>
        <location evidence="2">Cytoplasm</location>
    </subcellularLocation>
    <subcellularLocation>
        <location evidence="1">Membrane</location>
        <topology evidence="1">Peripheral membrane protein</topology>
    </subcellularLocation>
    <subcellularLocation>
        <location evidence="14">Synapse</location>
    </subcellularLocation>
</comment>
<evidence type="ECO:0000256" key="3">
    <source>
        <dbReference type="ARBA" id="ARBA00022483"/>
    </source>
</evidence>
<dbReference type="GO" id="GO:0043195">
    <property type="term" value="C:terminal bouton"/>
    <property type="evidence" value="ECO:0007669"/>
    <property type="project" value="TreeGrafter"/>
</dbReference>
<dbReference type="InterPro" id="IPR035892">
    <property type="entry name" value="C2_domain_sf"/>
</dbReference>
<keyword evidence="4" id="KW-0963">Cytoplasm</keyword>
<dbReference type="PROSITE" id="PS00479">
    <property type="entry name" value="ZF_DAG_PE_1"/>
    <property type="match status" value="1"/>
</dbReference>
<keyword evidence="13" id="KW-0472">Membrane</keyword>
<evidence type="ECO:0000256" key="1">
    <source>
        <dbReference type="ARBA" id="ARBA00004170"/>
    </source>
</evidence>
<feature type="compositionally biased region" description="Basic and acidic residues" evidence="15">
    <location>
        <begin position="189"/>
        <end position="198"/>
    </location>
</feature>
<keyword evidence="11" id="KW-0770">Synapse</keyword>
<dbReference type="PROSITE" id="PS50081">
    <property type="entry name" value="ZF_DAG_PE_2"/>
    <property type="match status" value="1"/>
</dbReference>
<dbReference type="FunFam" id="1.20.58.1100:FF:000001">
    <property type="entry name" value="Protein unc-13 homolog B"/>
    <property type="match status" value="1"/>
</dbReference>
<evidence type="ECO:0000256" key="13">
    <source>
        <dbReference type="ARBA" id="ARBA00023136"/>
    </source>
</evidence>
<proteinExistence type="predicted"/>
<dbReference type="InterPro" id="IPR046349">
    <property type="entry name" value="C1-like_sf"/>
</dbReference>
<dbReference type="PROSITE" id="PS50004">
    <property type="entry name" value="C2"/>
    <property type="match status" value="3"/>
</dbReference>
<dbReference type="InterPro" id="IPR002219">
    <property type="entry name" value="PKC_DAG/PE"/>
</dbReference>
<dbReference type="PROSITE" id="PS51258">
    <property type="entry name" value="MHD1"/>
    <property type="match status" value="1"/>
</dbReference>
<protein>
    <submittedName>
        <fullName evidence="20">(spotted green pufferfish) hypothetical protein</fullName>
    </submittedName>
</protein>
<dbReference type="Gene3D" id="2.60.40.150">
    <property type="entry name" value="C2 domain"/>
    <property type="match status" value="3"/>
</dbReference>
<dbReference type="FunFam" id="2.60.40.150:FF:000002">
    <property type="entry name" value="Protein unc-13 homolog B"/>
    <property type="match status" value="1"/>
</dbReference>
<dbReference type="SUPFAM" id="SSF57889">
    <property type="entry name" value="Cysteine-rich domain"/>
    <property type="match status" value="1"/>
</dbReference>
<comment type="caution">
    <text evidence="20">The sequence shown here is derived from an EMBL/GenBank/DDBJ whole genome shotgun (WGS) entry which is preliminary data.</text>
</comment>
<dbReference type="InterPro" id="IPR010439">
    <property type="entry name" value="MUN_dom"/>
</dbReference>
<feature type="domain" description="MHD2" evidence="19">
    <location>
        <begin position="1559"/>
        <end position="1701"/>
    </location>
</feature>
<feature type="region of interest" description="Disordered" evidence="15">
    <location>
        <begin position="175"/>
        <end position="266"/>
    </location>
</feature>
<feature type="compositionally biased region" description="Basic and acidic residues" evidence="15">
    <location>
        <begin position="280"/>
        <end position="293"/>
    </location>
</feature>
<dbReference type="GO" id="GO:0035249">
    <property type="term" value="P:synaptic transmission, glutamatergic"/>
    <property type="evidence" value="ECO:0007669"/>
    <property type="project" value="TreeGrafter"/>
</dbReference>